<dbReference type="CDD" id="cd02012">
    <property type="entry name" value="TPP_TK"/>
    <property type="match status" value="1"/>
</dbReference>
<evidence type="ECO:0000259" key="4">
    <source>
        <dbReference type="Pfam" id="PF00456"/>
    </source>
</evidence>
<dbReference type="InterPro" id="IPR029061">
    <property type="entry name" value="THDP-binding"/>
</dbReference>
<comment type="similarity">
    <text evidence="2">Belongs to the transketolase family.</text>
</comment>
<reference evidence="5 6" key="1">
    <citation type="submission" date="2020-05" db="EMBL/GenBank/DDBJ databases">
        <title>Draft genome of xy-202 and genomic insight in genome of the genus Peptostreptococcus.</title>
        <authorList>
            <person name="Zhang Z."/>
        </authorList>
    </citation>
    <scope>NUCLEOTIDE SEQUENCE [LARGE SCALE GENOMIC DNA]</scope>
    <source>
        <strain evidence="5 6">DSM 27025</strain>
    </source>
</reference>
<evidence type="ECO:0000313" key="6">
    <source>
        <dbReference type="Proteomes" id="UP000713904"/>
    </source>
</evidence>
<sequence length="281" mass="31334">MMNRDLKATADLIRYYTLKELGRLGYGHYGGALSIVEVLAVLYGSEMKFDSNNPESEDRDYFILSKGHAGPAYYAALAVSGFFPIDNLFTLNDNGTDLPSHPDRNKIKGVDMTTGSLGQGISVAAGLAYYLKYKNMTNRVYCIVGDGELNEGQCWEAFMFIAHHNLNNLVVIIDDNKKQLDGYTKDICNLFSLEDKFRAFGFNVEKLNGNDIESIKSGFDSARKIKDKPTSIILDTVKGAGVKFIEDTMSNHHMRLDKEATGKINETILDLEKSLQERGLL</sequence>
<comment type="cofactor">
    <cofactor evidence="1">
        <name>thiamine diphosphate</name>
        <dbReference type="ChEBI" id="CHEBI:58937"/>
    </cofactor>
</comment>
<gene>
    <name evidence="5" type="ORF">HLB29_08345</name>
</gene>
<evidence type="ECO:0000256" key="1">
    <source>
        <dbReference type="ARBA" id="ARBA00001964"/>
    </source>
</evidence>
<evidence type="ECO:0000256" key="3">
    <source>
        <dbReference type="ARBA" id="ARBA00023052"/>
    </source>
</evidence>
<dbReference type="EMBL" id="JABGBW010000010">
    <property type="protein sequence ID" value="MBC2576686.1"/>
    <property type="molecule type" value="Genomic_DNA"/>
</dbReference>
<keyword evidence="3" id="KW-0786">Thiamine pyrophosphate</keyword>
<evidence type="ECO:0000313" key="5">
    <source>
        <dbReference type="EMBL" id="MBC2576686.1"/>
    </source>
</evidence>
<comment type="caution">
    <text evidence="5">The sequence shown here is derived from an EMBL/GenBank/DDBJ whole genome shotgun (WGS) entry which is preliminary data.</text>
</comment>
<dbReference type="PANTHER" id="PTHR47514:SF1">
    <property type="entry name" value="TRANSKETOLASE N-TERMINAL SECTION-RELATED"/>
    <property type="match status" value="1"/>
</dbReference>
<dbReference type="Gene3D" id="3.40.50.970">
    <property type="match status" value="1"/>
</dbReference>
<evidence type="ECO:0000256" key="2">
    <source>
        <dbReference type="ARBA" id="ARBA00007131"/>
    </source>
</evidence>
<organism evidence="5 6">
    <name type="scientific">Peptostreptococcus canis</name>
    <dbReference type="NCBI Taxonomy" id="1159213"/>
    <lineage>
        <taxon>Bacteria</taxon>
        <taxon>Bacillati</taxon>
        <taxon>Bacillota</taxon>
        <taxon>Clostridia</taxon>
        <taxon>Peptostreptococcales</taxon>
        <taxon>Peptostreptococcaceae</taxon>
        <taxon>Peptostreptococcus</taxon>
    </lineage>
</organism>
<dbReference type="PANTHER" id="PTHR47514">
    <property type="entry name" value="TRANSKETOLASE N-TERMINAL SECTION-RELATED"/>
    <property type="match status" value="1"/>
</dbReference>
<dbReference type="InterPro" id="IPR005474">
    <property type="entry name" value="Transketolase_N"/>
</dbReference>
<dbReference type="Proteomes" id="UP000713904">
    <property type="component" value="Unassembled WGS sequence"/>
</dbReference>
<dbReference type="SUPFAM" id="SSF52518">
    <property type="entry name" value="Thiamin diphosphate-binding fold (THDP-binding)"/>
    <property type="match status" value="1"/>
</dbReference>
<feature type="domain" description="Transketolase N-terminal" evidence="4">
    <location>
        <begin position="8"/>
        <end position="261"/>
    </location>
</feature>
<name>A0ABR6TNX5_9FIRM</name>
<proteinExistence type="inferred from homology"/>
<protein>
    <submittedName>
        <fullName evidence="5">Transketolase</fullName>
    </submittedName>
</protein>
<keyword evidence="6" id="KW-1185">Reference proteome</keyword>
<dbReference type="Pfam" id="PF00456">
    <property type="entry name" value="Transketolase_N"/>
    <property type="match status" value="1"/>
</dbReference>
<accession>A0ABR6TNX5</accession>